<organism evidence="4 5">
    <name type="scientific">Nonomuraea endophytica</name>
    <dbReference type="NCBI Taxonomy" id="714136"/>
    <lineage>
        <taxon>Bacteria</taxon>
        <taxon>Bacillati</taxon>
        <taxon>Actinomycetota</taxon>
        <taxon>Actinomycetes</taxon>
        <taxon>Streptosporangiales</taxon>
        <taxon>Streptosporangiaceae</taxon>
        <taxon>Nonomuraea</taxon>
    </lineage>
</organism>
<accession>A0A7W8AF93</accession>
<dbReference type="GO" id="GO:0001965">
    <property type="term" value="F:G-protein alpha-subunit binding"/>
    <property type="evidence" value="ECO:0007669"/>
    <property type="project" value="TreeGrafter"/>
</dbReference>
<dbReference type="AlphaFoldDB" id="A0A7W8AF93"/>
<keyword evidence="3" id="KW-0677">Repeat</keyword>
<dbReference type="RefSeq" id="WP_184976516.1">
    <property type="nucleotide sequence ID" value="NZ_JACHIN010000035.1"/>
</dbReference>
<proteinExistence type="predicted"/>
<comment type="caution">
    <text evidence="4">The sequence shown here is derived from an EMBL/GenBank/DDBJ whole genome shotgun (WGS) entry which is preliminary data.</text>
</comment>
<evidence type="ECO:0000256" key="2">
    <source>
        <dbReference type="ARBA" id="ARBA00022490"/>
    </source>
</evidence>
<dbReference type="SUPFAM" id="SSF48452">
    <property type="entry name" value="TPR-like"/>
    <property type="match status" value="1"/>
</dbReference>
<keyword evidence="2" id="KW-0963">Cytoplasm</keyword>
<dbReference type="Pfam" id="PF13424">
    <property type="entry name" value="TPR_12"/>
    <property type="match status" value="1"/>
</dbReference>
<sequence>MNNLGLALREVRRFEEAIAAHEQATAIHREVGDRHAEGRALNNVGIALQQVWRFEEAIASHQQAATIFEAFGDHYSRDIALANLAEDRRLRDE</sequence>
<dbReference type="EMBL" id="JACHIN010000035">
    <property type="protein sequence ID" value="MBB5085246.1"/>
    <property type="molecule type" value="Genomic_DNA"/>
</dbReference>
<evidence type="ECO:0000256" key="1">
    <source>
        <dbReference type="ARBA" id="ARBA00004496"/>
    </source>
</evidence>
<dbReference type="InterPro" id="IPR011990">
    <property type="entry name" value="TPR-like_helical_dom_sf"/>
</dbReference>
<evidence type="ECO:0000313" key="4">
    <source>
        <dbReference type="EMBL" id="MBB5085246.1"/>
    </source>
</evidence>
<evidence type="ECO:0000313" key="5">
    <source>
        <dbReference type="Proteomes" id="UP000568380"/>
    </source>
</evidence>
<dbReference type="Proteomes" id="UP000568380">
    <property type="component" value="Unassembled WGS sequence"/>
</dbReference>
<dbReference type="PANTHER" id="PTHR45954:SF1">
    <property type="entry name" value="LD33695P"/>
    <property type="match status" value="1"/>
</dbReference>
<dbReference type="InterPro" id="IPR052386">
    <property type="entry name" value="GPSM"/>
</dbReference>
<name>A0A7W8AF93_9ACTN</name>
<protein>
    <submittedName>
        <fullName evidence="4">Tetratricopeptide (TPR) repeat protein</fullName>
    </submittedName>
</protein>
<evidence type="ECO:0000256" key="3">
    <source>
        <dbReference type="ARBA" id="ARBA00022737"/>
    </source>
</evidence>
<keyword evidence="5" id="KW-1185">Reference proteome</keyword>
<dbReference type="GO" id="GO:0005938">
    <property type="term" value="C:cell cortex"/>
    <property type="evidence" value="ECO:0007669"/>
    <property type="project" value="TreeGrafter"/>
</dbReference>
<dbReference type="Gene3D" id="1.25.40.10">
    <property type="entry name" value="Tetratricopeptide repeat domain"/>
    <property type="match status" value="1"/>
</dbReference>
<reference evidence="4 5" key="1">
    <citation type="submission" date="2020-08" db="EMBL/GenBank/DDBJ databases">
        <title>Genomic Encyclopedia of Type Strains, Phase IV (KMG-IV): sequencing the most valuable type-strain genomes for metagenomic binning, comparative biology and taxonomic classification.</title>
        <authorList>
            <person name="Goeker M."/>
        </authorList>
    </citation>
    <scope>NUCLEOTIDE SEQUENCE [LARGE SCALE GENOMIC DNA]</scope>
    <source>
        <strain evidence="4 5">DSM 45385</strain>
    </source>
</reference>
<dbReference type="PANTHER" id="PTHR45954">
    <property type="entry name" value="LD33695P"/>
    <property type="match status" value="1"/>
</dbReference>
<gene>
    <name evidence="4" type="ORF">HNR40_010760</name>
</gene>
<comment type="subcellular location">
    <subcellularLocation>
        <location evidence="1">Cytoplasm</location>
    </subcellularLocation>
</comment>
<dbReference type="GO" id="GO:0005092">
    <property type="term" value="F:GDP-dissociation inhibitor activity"/>
    <property type="evidence" value="ECO:0007669"/>
    <property type="project" value="TreeGrafter"/>
</dbReference>